<accession>A0A6J5NIU7</accession>
<protein>
    <submittedName>
        <fullName evidence="1">Uncharacterized protein</fullName>
    </submittedName>
</protein>
<evidence type="ECO:0000313" key="1">
    <source>
        <dbReference type="EMBL" id="CAB4158873.1"/>
    </source>
</evidence>
<proteinExistence type="predicted"/>
<name>A0A6J5NIU7_9CAUD</name>
<sequence length="62" mass="7351">MGKATIDTDLAQVIEEVKSLRRRLTAYLTQREKERYTMLMARMAQLTRVIALRDKEHEEGER</sequence>
<reference evidence="1" key="1">
    <citation type="submission" date="2020-04" db="EMBL/GenBank/DDBJ databases">
        <authorList>
            <person name="Chiriac C."/>
            <person name="Salcher M."/>
            <person name="Ghai R."/>
            <person name="Kavagutti S V."/>
        </authorList>
    </citation>
    <scope>NUCLEOTIDE SEQUENCE</scope>
</reference>
<gene>
    <name evidence="1" type="ORF">UFOVP698_39</name>
</gene>
<dbReference type="EMBL" id="LR796678">
    <property type="protein sequence ID" value="CAB4158873.1"/>
    <property type="molecule type" value="Genomic_DNA"/>
</dbReference>
<organism evidence="1">
    <name type="scientific">uncultured Caudovirales phage</name>
    <dbReference type="NCBI Taxonomy" id="2100421"/>
    <lineage>
        <taxon>Viruses</taxon>
        <taxon>Duplodnaviria</taxon>
        <taxon>Heunggongvirae</taxon>
        <taxon>Uroviricota</taxon>
        <taxon>Caudoviricetes</taxon>
        <taxon>Peduoviridae</taxon>
        <taxon>Maltschvirus</taxon>
        <taxon>Maltschvirus maltsch</taxon>
    </lineage>
</organism>